<proteinExistence type="predicted"/>
<evidence type="ECO:0000313" key="2">
    <source>
        <dbReference type="Proteomes" id="UP001610444"/>
    </source>
</evidence>
<dbReference type="EMBL" id="JBFXLR010000067">
    <property type="protein sequence ID" value="KAL2840257.1"/>
    <property type="molecule type" value="Genomic_DNA"/>
</dbReference>
<dbReference type="GeneID" id="98152510"/>
<reference evidence="1 2" key="1">
    <citation type="submission" date="2024-07" db="EMBL/GenBank/DDBJ databases">
        <title>Section-level genome sequencing and comparative genomics of Aspergillus sections Usti and Cavernicolus.</title>
        <authorList>
            <consortium name="Lawrence Berkeley National Laboratory"/>
            <person name="Nybo J.L."/>
            <person name="Vesth T.C."/>
            <person name="Theobald S."/>
            <person name="Frisvad J.C."/>
            <person name="Larsen T.O."/>
            <person name="Kjaerboelling I."/>
            <person name="Rothschild-Mancinelli K."/>
            <person name="Lyhne E.K."/>
            <person name="Kogle M.E."/>
            <person name="Barry K."/>
            <person name="Clum A."/>
            <person name="Na H."/>
            <person name="Ledsgaard L."/>
            <person name="Lin J."/>
            <person name="Lipzen A."/>
            <person name="Kuo A."/>
            <person name="Riley R."/>
            <person name="Mondo S."/>
            <person name="LaButti K."/>
            <person name="Haridas S."/>
            <person name="Pangalinan J."/>
            <person name="Salamov A.A."/>
            <person name="Simmons B.A."/>
            <person name="Magnuson J.K."/>
            <person name="Chen J."/>
            <person name="Drula E."/>
            <person name="Henrissat B."/>
            <person name="Wiebenga A."/>
            <person name="Lubbers R.J."/>
            <person name="Gomes A.C."/>
            <person name="Macurrencykelacurrency M.R."/>
            <person name="Stajich J."/>
            <person name="Grigoriev I.V."/>
            <person name="Mortensen U.H."/>
            <person name="De vries R.P."/>
            <person name="Baker S.E."/>
            <person name="Andersen M.R."/>
        </authorList>
    </citation>
    <scope>NUCLEOTIDE SEQUENCE [LARGE SCALE GENOMIC DNA]</scope>
    <source>
        <strain evidence="1 2">CBS 756.74</strain>
    </source>
</reference>
<dbReference type="RefSeq" id="XP_070893951.1">
    <property type="nucleotide sequence ID" value="XM_071037346.1"/>
</dbReference>
<name>A0ABR4JKJ0_9EURO</name>
<protein>
    <submittedName>
        <fullName evidence="1">Uncharacterized protein</fullName>
    </submittedName>
</protein>
<keyword evidence="2" id="KW-1185">Reference proteome</keyword>
<organism evidence="1 2">
    <name type="scientific">Aspergillus pseudodeflectus</name>
    <dbReference type="NCBI Taxonomy" id="176178"/>
    <lineage>
        <taxon>Eukaryota</taxon>
        <taxon>Fungi</taxon>
        <taxon>Dikarya</taxon>
        <taxon>Ascomycota</taxon>
        <taxon>Pezizomycotina</taxon>
        <taxon>Eurotiomycetes</taxon>
        <taxon>Eurotiomycetidae</taxon>
        <taxon>Eurotiales</taxon>
        <taxon>Aspergillaceae</taxon>
        <taxon>Aspergillus</taxon>
        <taxon>Aspergillus subgen. Nidulantes</taxon>
    </lineage>
</organism>
<sequence>MDRSHQSNKVSAQLIQSFYWSTLSCVTAVGDPLRLESFDWHWHPESRCAWS</sequence>
<dbReference type="Proteomes" id="UP001610444">
    <property type="component" value="Unassembled WGS sequence"/>
</dbReference>
<comment type="caution">
    <text evidence="1">The sequence shown here is derived from an EMBL/GenBank/DDBJ whole genome shotgun (WGS) entry which is preliminary data.</text>
</comment>
<dbReference type="PROSITE" id="PS51257">
    <property type="entry name" value="PROKAR_LIPOPROTEIN"/>
    <property type="match status" value="1"/>
</dbReference>
<evidence type="ECO:0000313" key="1">
    <source>
        <dbReference type="EMBL" id="KAL2840257.1"/>
    </source>
</evidence>
<accession>A0ABR4JKJ0</accession>
<gene>
    <name evidence="1" type="ORF">BJX68DRAFT_189448</name>
</gene>